<dbReference type="PROSITE" id="PS51802">
    <property type="entry name" value="ZF_CCHHC"/>
    <property type="match status" value="1"/>
</dbReference>
<dbReference type="GO" id="GO:0042393">
    <property type="term" value="F:histone binding"/>
    <property type="evidence" value="ECO:0007669"/>
    <property type="project" value="TreeGrafter"/>
</dbReference>
<dbReference type="GO" id="GO:0003682">
    <property type="term" value="F:chromatin binding"/>
    <property type="evidence" value="ECO:0007669"/>
    <property type="project" value="TreeGrafter"/>
</dbReference>
<keyword evidence="6" id="KW-0156">Chromatin regulator</keyword>
<dbReference type="AlphaFoldDB" id="A0A6F9DGU4"/>
<evidence type="ECO:0000256" key="11">
    <source>
        <dbReference type="SAM" id="MobiDB-lite"/>
    </source>
</evidence>
<dbReference type="Pfam" id="PF00536">
    <property type="entry name" value="SAM_1"/>
    <property type="match status" value="1"/>
</dbReference>
<name>A0A6F9DGU4_9ASCI</name>
<dbReference type="SUPFAM" id="SSF63748">
    <property type="entry name" value="Tudor/PWWP/MBT"/>
    <property type="match status" value="3"/>
</dbReference>
<organism evidence="13">
    <name type="scientific">Phallusia mammillata</name>
    <dbReference type="NCBI Taxonomy" id="59560"/>
    <lineage>
        <taxon>Eukaryota</taxon>
        <taxon>Metazoa</taxon>
        <taxon>Chordata</taxon>
        <taxon>Tunicata</taxon>
        <taxon>Ascidiacea</taxon>
        <taxon>Phlebobranchia</taxon>
        <taxon>Ascidiidae</taxon>
        <taxon>Phallusia</taxon>
    </lineage>
</organism>
<dbReference type="PANTHER" id="PTHR12247:SF131">
    <property type="entry name" value="LD05287P"/>
    <property type="match status" value="1"/>
</dbReference>
<keyword evidence="3" id="KW-0677">Repeat</keyword>
<dbReference type="SUPFAM" id="SSF103637">
    <property type="entry name" value="CCHHC domain"/>
    <property type="match status" value="1"/>
</dbReference>
<evidence type="ECO:0000256" key="7">
    <source>
        <dbReference type="ARBA" id="ARBA00023015"/>
    </source>
</evidence>
<keyword evidence="9" id="KW-0539">Nucleus</keyword>
<dbReference type="Pfam" id="PF02820">
    <property type="entry name" value="MBT"/>
    <property type="match status" value="3"/>
</dbReference>
<dbReference type="EMBL" id="LR786334">
    <property type="protein sequence ID" value="CAB3260179.1"/>
    <property type="molecule type" value="mRNA"/>
</dbReference>
<proteinExistence type="evidence at transcript level"/>
<evidence type="ECO:0000256" key="3">
    <source>
        <dbReference type="ARBA" id="ARBA00022737"/>
    </source>
</evidence>
<dbReference type="Gene3D" id="1.10.150.50">
    <property type="entry name" value="Transcription Factor, Ets-1"/>
    <property type="match status" value="1"/>
</dbReference>
<protein>
    <submittedName>
        <fullName evidence="13">Lethal(3)malignant brain tumor-like protein 4</fullName>
    </submittedName>
</protein>
<feature type="domain" description="SAM" evidence="12">
    <location>
        <begin position="756"/>
        <end position="823"/>
    </location>
</feature>
<feature type="repeat" description="MBT" evidence="10">
    <location>
        <begin position="496"/>
        <end position="592"/>
    </location>
</feature>
<evidence type="ECO:0000256" key="4">
    <source>
        <dbReference type="ARBA" id="ARBA00022771"/>
    </source>
</evidence>
<dbReference type="SUPFAM" id="SSF47769">
    <property type="entry name" value="SAM/Pointed domain"/>
    <property type="match status" value="1"/>
</dbReference>
<dbReference type="SMART" id="SM00561">
    <property type="entry name" value="MBT"/>
    <property type="match status" value="3"/>
</dbReference>
<keyword evidence="8" id="KW-0804">Transcription</keyword>
<dbReference type="InterPro" id="IPR004092">
    <property type="entry name" value="Mbt"/>
</dbReference>
<keyword evidence="5" id="KW-0862">Zinc</keyword>
<feature type="repeat" description="MBT" evidence="10">
    <location>
        <begin position="284"/>
        <end position="381"/>
    </location>
</feature>
<feature type="compositionally biased region" description="Basic residues" evidence="11">
    <location>
        <begin position="689"/>
        <end position="698"/>
    </location>
</feature>
<keyword evidence="7" id="KW-0805">Transcription regulation</keyword>
<evidence type="ECO:0000313" key="13">
    <source>
        <dbReference type="EMBL" id="CAB3260179.1"/>
    </source>
</evidence>
<dbReference type="InterPro" id="IPR050548">
    <property type="entry name" value="PcG_chromatin_remod_factors"/>
</dbReference>
<keyword evidence="2" id="KW-0479">Metal-binding</keyword>
<evidence type="ECO:0000256" key="6">
    <source>
        <dbReference type="ARBA" id="ARBA00022853"/>
    </source>
</evidence>
<dbReference type="PANTHER" id="PTHR12247">
    <property type="entry name" value="POLYCOMB GROUP PROTEIN"/>
    <property type="match status" value="1"/>
</dbReference>
<dbReference type="InterPro" id="IPR001660">
    <property type="entry name" value="SAM"/>
</dbReference>
<evidence type="ECO:0000256" key="2">
    <source>
        <dbReference type="ARBA" id="ARBA00022723"/>
    </source>
</evidence>
<accession>A0A6F9DGU4</accession>
<dbReference type="InterPro" id="IPR013761">
    <property type="entry name" value="SAM/pointed_sf"/>
</dbReference>
<comment type="subcellular location">
    <subcellularLocation>
        <location evidence="1">Nucleus</location>
    </subcellularLocation>
</comment>
<dbReference type="PROSITE" id="PS51079">
    <property type="entry name" value="MBT"/>
    <property type="match status" value="3"/>
</dbReference>
<gene>
    <name evidence="13" type="primary">L3mbtl4-002</name>
</gene>
<dbReference type="InterPro" id="IPR036060">
    <property type="entry name" value="Znf_C2H2C_sf"/>
</dbReference>
<feature type="region of interest" description="Disordered" evidence="11">
    <location>
        <begin position="252"/>
        <end position="282"/>
    </location>
</feature>
<feature type="region of interest" description="Disordered" evidence="11">
    <location>
        <begin position="658"/>
        <end position="714"/>
    </location>
</feature>
<dbReference type="CDD" id="cd20102">
    <property type="entry name" value="MBT_L3MBTL1-like_rpt2"/>
    <property type="match status" value="1"/>
</dbReference>
<reference evidence="13" key="1">
    <citation type="submission" date="2020-04" db="EMBL/GenBank/DDBJ databases">
        <authorList>
            <person name="Neveu A P."/>
        </authorList>
    </citation>
    <scope>NUCLEOTIDE SEQUENCE</scope>
    <source>
        <tissue evidence="13">Whole embryo</tissue>
    </source>
</reference>
<dbReference type="InterPro" id="IPR002515">
    <property type="entry name" value="Znf_C2H2C"/>
</dbReference>
<evidence type="ECO:0000256" key="9">
    <source>
        <dbReference type="ARBA" id="ARBA00023242"/>
    </source>
</evidence>
<feature type="repeat" description="MBT" evidence="10">
    <location>
        <begin position="384"/>
        <end position="489"/>
    </location>
</feature>
<evidence type="ECO:0000256" key="10">
    <source>
        <dbReference type="PROSITE-ProRule" id="PRU00459"/>
    </source>
</evidence>
<evidence type="ECO:0000256" key="1">
    <source>
        <dbReference type="ARBA" id="ARBA00004123"/>
    </source>
</evidence>
<evidence type="ECO:0000256" key="8">
    <source>
        <dbReference type="ARBA" id="ARBA00023163"/>
    </source>
</evidence>
<sequence>MWQLANGVTTMFYTFEMKNRNMLSRQPTNRSSFQGTRWIEVLGSHGNASALSSDTNATRRSQLEKKHFKETNLSTEREGMDVASSDLGLVWKGEVGTLPGSDLQFRINEFGDLDVLSDDESSRRKFDVTFVQATSKCCHIAAKSKSALTDGATIATQQPDSSRSNLSTCVPCSGEGIIANFQGRFCSHTPNAKNVCDKNKPRETPSRLSTERVPTYQFGLVVPPPSENTLLFKSNQNNPVCLDLETSHLKKSVVQKPTTQRKDSNPAKSNLQTSTIPEQPNPKFSWKAYMELNKAVPVPEQTFAAIHGLSPFPKQPNPFQVGCFLEAVDPDHRSEICLMKVAQVQGYRLRLHFVGDYSCYDIWAPADWPLIFPCGFCKSTGRKLNIANRLPDEVRDVDLPSLSSGQSDLLTNDPYKNSTVFKIGDKLEAVDRKNSDLICVATVVDIIGEYLLIHFDGWHNEYDYWARFNSPSIHPIGWCKSNNYILSLPPKYKGIFSWQQYIKLSKSQAASPKCFSTYDHRKDIKIGMKLEVVDHRNQLVVRVASIVDVDEFRVKVHYDGWGSECDVWMDIDSHDLHPPTWCLKTGHLLQPPVDLKNGVSESGCKTPGCKGLGHARRTVENVYRKKHEDSTDCPYSASNVHKLRDRLSVDAMQNRSLPIKMSSNAGNRVDINPDKVSAASQSTWTSPGKGRKRKKQRKQIVVNKRTKSLESDGRPSAIDHLRDFNVDLSDKLPTSQCWDKVVLALPGIQDVRADDVIKWNVSCAARFVSELTGRNECADALTREEIDGEALMLLTQEDITKRLNIKLGPALKIFNAALMLKSMEEQ</sequence>
<evidence type="ECO:0000259" key="12">
    <source>
        <dbReference type="SMART" id="SM00454"/>
    </source>
</evidence>
<dbReference type="GO" id="GO:0005634">
    <property type="term" value="C:nucleus"/>
    <property type="evidence" value="ECO:0007669"/>
    <property type="project" value="UniProtKB-SubCell"/>
</dbReference>
<dbReference type="GO" id="GO:0006325">
    <property type="term" value="P:chromatin organization"/>
    <property type="evidence" value="ECO:0007669"/>
    <property type="project" value="UniProtKB-KW"/>
</dbReference>
<dbReference type="CDD" id="cd20103">
    <property type="entry name" value="MBT_L3MBTL1-like_rpt3"/>
    <property type="match status" value="1"/>
</dbReference>
<keyword evidence="4" id="KW-0863">Zinc-finger</keyword>
<feature type="compositionally biased region" description="Polar residues" evidence="11">
    <location>
        <begin position="266"/>
        <end position="278"/>
    </location>
</feature>
<dbReference type="SMART" id="SM00454">
    <property type="entry name" value="SAM"/>
    <property type="match status" value="1"/>
</dbReference>
<evidence type="ECO:0000256" key="5">
    <source>
        <dbReference type="ARBA" id="ARBA00022833"/>
    </source>
</evidence>
<dbReference type="GO" id="GO:0008270">
    <property type="term" value="F:zinc ion binding"/>
    <property type="evidence" value="ECO:0007669"/>
    <property type="project" value="UniProtKB-KW"/>
</dbReference>
<dbReference type="GO" id="GO:0045892">
    <property type="term" value="P:negative regulation of DNA-templated transcription"/>
    <property type="evidence" value="ECO:0007669"/>
    <property type="project" value="TreeGrafter"/>
</dbReference>
<dbReference type="Gene3D" id="2.30.30.140">
    <property type="match status" value="3"/>
</dbReference>